<organism evidence="1 2">
    <name type="scientific">Paraglomus brasilianum</name>
    <dbReference type="NCBI Taxonomy" id="144538"/>
    <lineage>
        <taxon>Eukaryota</taxon>
        <taxon>Fungi</taxon>
        <taxon>Fungi incertae sedis</taxon>
        <taxon>Mucoromycota</taxon>
        <taxon>Glomeromycotina</taxon>
        <taxon>Glomeromycetes</taxon>
        <taxon>Paraglomerales</taxon>
        <taxon>Paraglomeraceae</taxon>
        <taxon>Paraglomus</taxon>
    </lineage>
</organism>
<comment type="caution">
    <text evidence="1">The sequence shown here is derived from an EMBL/GenBank/DDBJ whole genome shotgun (WGS) entry which is preliminary data.</text>
</comment>
<evidence type="ECO:0000313" key="2">
    <source>
        <dbReference type="Proteomes" id="UP000789739"/>
    </source>
</evidence>
<evidence type="ECO:0000313" key="1">
    <source>
        <dbReference type="EMBL" id="CAG8560780.1"/>
    </source>
</evidence>
<gene>
    <name evidence="1" type="ORF">PBRASI_LOCUS5581</name>
</gene>
<sequence>MSEINALLDCSYKIKEEHIESKRINLETTTVYEDKVLDMRTRKTFKDRAKIARFVTGGLRSVQSDVLLMYYSFTRFNYPNLHRMAPSLKYADHLIERAKSVALLIRPYIAIYWRMESAKAYNLVNYSVRLVEYIEWIKKEKKMKNVYRYGPFTFNFYTWTHLNSSLPTFNNTIFLSIKRERDQY</sequence>
<dbReference type="EMBL" id="CAJVPI010000664">
    <property type="protein sequence ID" value="CAG8560780.1"/>
    <property type="molecule type" value="Genomic_DNA"/>
</dbReference>
<name>A0A9N9BBX0_9GLOM</name>
<keyword evidence="2" id="KW-1185">Reference proteome</keyword>
<accession>A0A9N9BBX0</accession>
<proteinExistence type="predicted"/>
<protein>
    <submittedName>
        <fullName evidence="1">11048_t:CDS:1</fullName>
    </submittedName>
</protein>
<dbReference type="OrthoDB" id="2020419at2759"/>
<dbReference type="AlphaFoldDB" id="A0A9N9BBX0"/>
<dbReference type="Proteomes" id="UP000789739">
    <property type="component" value="Unassembled WGS sequence"/>
</dbReference>
<reference evidence="1" key="1">
    <citation type="submission" date="2021-06" db="EMBL/GenBank/DDBJ databases">
        <authorList>
            <person name="Kallberg Y."/>
            <person name="Tangrot J."/>
            <person name="Rosling A."/>
        </authorList>
    </citation>
    <scope>NUCLEOTIDE SEQUENCE</scope>
    <source>
        <strain evidence="1">BR232B</strain>
    </source>
</reference>